<dbReference type="PANTHER" id="PTHR10366:SF852">
    <property type="entry name" value="CINNAMOYL-COA REDUCTASE CAD2"/>
    <property type="match status" value="1"/>
</dbReference>
<name>A0AAP4WWW9_9GAMM</name>
<keyword evidence="1" id="KW-0560">Oxidoreductase</keyword>
<protein>
    <submittedName>
        <fullName evidence="3">NAD-dependent epimerase/dehydratase family protein</fullName>
    </submittedName>
</protein>
<comment type="caution">
    <text evidence="3">The sequence shown here is derived from an EMBL/GenBank/DDBJ whole genome shotgun (WGS) entry which is preliminary data.</text>
</comment>
<evidence type="ECO:0000313" key="4">
    <source>
        <dbReference type="Proteomes" id="UP001170481"/>
    </source>
</evidence>
<dbReference type="Proteomes" id="UP001170481">
    <property type="component" value="Unassembled WGS sequence"/>
</dbReference>
<evidence type="ECO:0000256" key="1">
    <source>
        <dbReference type="ARBA" id="ARBA00023002"/>
    </source>
</evidence>
<proteinExistence type="predicted"/>
<dbReference type="GO" id="GO:0016616">
    <property type="term" value="F:oxidoreductase activity, acting on the CH-OH group of donors, NAD or NADP as acceptor"/>
    <property type="evidence" value="ECO:0007669"/>
    <property type="project" value="TreeGrafter"/>
</dbReference>
<dbReference type="Gene3D" id="3.40.50.720">
    <property type="entry name" value="NAD(P)-binding Rossmann-like Domain"/>
    <property type="match status" value="1"/>
</dbReference>
<dbReference type="InterPro" id="IPR036291">
    <property type="entry name" value="NAD(P)-bd_dom_sf"/>
</dbReference>
<dbReference type="InterPro" id="IPR001509">
    <property type="entry name" value="Epimerase_deHydtase"/>
</dbReference>
<evidence type="ECO:0000259" key="2">
    <source>
        <dbReference type="Pfam" id="PF01370"/>
    </source>
</evidence>
<dbReference type="EMBL" id="JAUORK010000005">
    <property type="protein sequence ID" value="MDO6671617.1"/>
    <property type="molecule type" value="Genomic_DNA"/>
</dbReference>
<dbReference type="Pfam" id="PF01370">
    <property type="entry name" value="Epimerase"/>
    <property type="match status" value="1"/>
</dbReference>
<feature type="domain" description="NAD-dependent epimerase/dehydratase" evidence="2">
    <location>
        <begin position="20"/>
        <end position="256"/>
    </location>
</feature>
<dbReference type="PANTHER" id="PTHR10366">
    <property type="entry name" value="NAD DEPENDENT EPIMERASE/DEHYDRATASE"/>
    <property type="match status" value="1"/>
</dbReference>
<dbReference type="AlphaFoldDB" id="A0AAP4WWW9"/>
<accession>A0AAP4WWW9</accession>
<reference evidence="3" key="1">
    <citation type="submission" date="2023-07" db="EMBL/GenBank/DDBJ databases">
        <title>Genome content predicts the carbon catabolic preferences of heterotrophic bacteria.</title>
        <authorList>
            <person name="Gralka M."/>
        </authorList>
    </citation>
    <scope>NUCLEOTIDE SEQUENCE</scope>
    <source>
        <strain evidence="3">C2R13</strain>
    </source>
</reference>
<dbReference type="InterPro" id="IPR050425">
    <property type="entry name" value="NAD(P)_dehydrat-like"/>
</dbReference>
<dbReference type="RefSeq" id="WP_303593269.1">
    <property type="nucleotide sequence ID" value="NZ_JAUORK010000005.1"/>
</dbReference>
<dbReference type="SUPFAM" id="SSF51735">
    <property type="entry name" value="NAD(P)-binding Rossmann-fold domains"/>
    <property type="match status" value="1"/>
</dbReference>
<gene>
    <name evidence="3" type="ORF">Q4535_05740</name>
</gene>
<organism evidence="3 4">
    <name type="scientific">Cobetia amphilecti</name>
    <dbReference type="NCBI Taxonomy" id="1055104"/>
    <lineage>
        <taxon>Bacteria</taxon>
        <taxon>Pseudomonadati</taxon>
        <taxon>Pseudomonadota</taxon>
        <taxon>Gammaproteobacteria</taxon>
        <taxon>Oceanospirillales</taxon>
        <taxon>Halomonadaceae</taxon>
        <taxon>Cobetia</taxon>
    </lineage>
</organism>
<dbReference type="FunFam" id="3.40.50.720:FF:000336">
    <property type="entry name" value="Aldehyde reductase"/>
    <property type="match status" value="1"/>
</dbReference>
<sequence>MPLNASTQALLAGLERSRPVLVTGATGYVAGQLIRRLLEEGLTVHAAVRDPGNSKRLAALMALGERLPGELRVFASDLLKPGSYAQAMAGCGVVFHTASPFVVSVLDPERDLVRPAVEGTRNVLEEANRQASVERVVLTSSCAAIYSDNADAQDTPRGCFDESVWNTTASLEHQAYSHSKTLAEQAAWQIAERQSRWRLVVINPSLVLGPAISDDARGESFSLMTQLCDGTLRIGAPDYGMGVVDVRDVAEAHLAAGFLPTANGRHLVAGHSSSLIELGRALRRHAGPQYAIPTRQLPKWLVWLAGPLANKAVTRKVVARNVGHPFVFDNTRSREQLGLIYRPLEETLHDMFDQLEASGRLS</sequence>
<evidence type="ECO:0000313" key="3">
    <source>
        <dbReference type="EMBL" id="MDO6671617.1"/>
    </source>
</evidence>